<dbReference type="Proteomes" id="UP000314294">
    <property type="component" value="Unassembled WGS sequence"/>
</dbReference>
<keyword evidence="3" id="KW-1185">Reference proteome</keyword>
<accession>A0A4Z2G8I0</accession>
<evidence type="ECO:0000313" key="3">
    <source>
        <dbReference type="Proteomes" id="UP000314294"/>
    </source>
</evidence>
<protein>
    <submittedName>
        <fullName evidence="2">Uncharacterized protein</fullName>
    </submittedName>
</protein>
<organism evidence="2 3">
    <name type="scientific">Liparis tanakae</name>
    <name type="common">Tanaka's snailfish</name>
    <dbReference type="NCBI Taxonomy" id="230148"/>
    <lineage>
        <taxon>Eukaryota</taxon>
        <taxon>Metazoa</taxon>
        <taxon>Chordata</taxon>
        <taxon>Craniata</taxon>
        <taxon>Vertebrata</taxon>
        <taxon>Euteleostomi</taxon>
        <taxon>Actinopterygii</taxon>
        <taxon>Neopterygii</taxon>
        <taxon>Teleostei</taxon>
        <taxon>Neoteleostei</taxon>
        <taxon>Acanthomorphata</taxon>
        <taxon>Eupercaria</taxon>
        <taxon>Perciformes</taxon>
        <taxon>Cottioidei</taxon>
        <taxon>Cottales</taxon>
        <taxon>Liparidae</taxon>
        <taxon>Liparis</taxon>
    </lineage>
</organism>
<feature type="compositionally biased region" description="Basic residues" evidence="1">
    <location>
        <begin position="1"/>
        <end position="15"/>
    </location>
</feature>
<gene>
    <name evidence="2" type="ORF">EYF80_039962</name>
</gene>
<sequence>MEREKRLGHKQKTTRRLLGGGASSPRQKLRPGDTTADPGRTRPSRRAAFGKSEKRREALLHQSHGLDGASL</sequence>
<dbReference type="EMBL" id="SRLO01000640">
    <property type="protein sequence ID" value="TNN49808.1"/>
    <property type="molecule type" value="Genomic_DNA"/>
</dbReference>
<proteinExistence type="predicted"/>
<comment type="caution">
    <text evidence="2">The sequence shown here is derived from an EMBL/GenBank/DDBJ whole genome shotgun (WGS) entry which is preliminary data.</text>
</comment>
<dbReference type="AlphaFoldDB" id="A0A4Z2G8I0"/>
<name>A0A4Z2G8I0_9TELE</name>
<reference evidence="2 3" key="1">
    <citation type="submission" date="2019-03" db="EMBL/GenBank/DDBJ databases">
        <title>First draft genome of Liparis tanakae, snailfish: a comprehensive survey of snailfish specific genes.</title>
        <authorList>
            <person name="Kim W."/>
            <person name="Song I."/>
            <person name="Jeong J.-H."/>
            <person name="Kim D."/>
            <person name="Kim S."/>
            <person name="Ryu S."/>
            <person name="Song J.Y."/>
            <person name="Lee S.K."/>
        </authorList>
    </citation>
    <scope>NUCLEOTIDE SEQUENCE [LARGE SCALE GENOMIC DNA]</scope>
    <source>
        <tissue evidence="2">Muscle</tissue>
    </source>
</reference>
<feature type="region of interest" description="Disordered" evidence="1">
    <location>
        <begin position="1"/>
        <end position="71"/>
    </location>
</feature>
<evidence type="ECO:0000256" key="1">
    <source>
        <dbReference type="SAM" id="MobiDB-lite"/>
    </source>
</evidence>
<evidence type="ECO:0000313" key="2">
    <source>
        <dbReference type="EMBL" id="TNN49808.1"/>
    </source>
</evidence>